<evidence type="ECO:0000313" key="3">
    <source>
        <dbReference type="Proteomes" id="UP000005240"/>
    </source>
</evidence>
<gene>
    <name evidence="1" type="ORF">PTTG_29572</name>
</gene>
<reference evidence="1" key="2">
    <citation type="submission" date="2016-05" db="EMBL/GenBank/DDBJ databases">
        <title>Comparative analysis highlights variable genome content of wheat rusts and divergence of the mating loci.</title>
        <authorList>
            <person name="Cuomo C.A."/>
            <person name="Bakkeren G."/>
            <person name="Szabo L."/>
            <person name="Khalil H."/>
            <person name="Joly D."/>
            <person name="Goldberg J."/>
            <person name="Young S."/>
            <person name="Zeng Q."/>
            <person name="Fellers J."/>
        </authorList>
    </citation>
    <scope>NUCLEOTIDE SEQUENCE [LARGE SCALE GENOMIC DNA]</scope>
    <source>
        <strain evidence="1">1-1 BBBD Race 1</strain>
    </source>
</reference>
<dbReference type="Proteomes" id="UP000005240">
    <property type="component" value="Unassembled WGS sequence"/>
</dbReference>
<proteinExistence type="predicted"/>
<accession>A0A180G392</accession>
<reference evidence="2 3" key="3">
    <citation type="journal article" date="2017" name="G3 (Bethesda)">
        <title>Comparative analysis highlights variable genome content of wheat rusts and divergence of the mating loci.</title>
        <authorList>
            <person name="Cuomo C.A."/>
            <person name="Bakkeren G."/>
            <person name="Khalil H.B."/>
            <person name="Panwar V."/>
            <person name="Joly D."/>
            <person name="Linning R."/>
            <person name="Sakthikumar S."/>
            <person name="Song X."/>
            <person name="Adiconis X."/>
            <person name="Fan L."/>
            <person name="Goldberg J.M."/>
            <person name="Levin J.Z."/>
            <person name="Young S."/>
            <person name="Zeng Q."/>
            <person name="Anikster Y."/>
            <person name="Bruce M."/>
            <person name="Wang M."/>
            <person name="Yin C."/>
            <person name="McCallum B."/>
            <person name="Szabo L.J."/>
            <person name="Hulbert S."/>
            <person name="Chen X."/>
            <person name="Fellers J.P."/>
        </authorList>
    </citation>
    <scope>NUCLEOTIDE SEQUENCE</scope>
    <source>
        <strain evidence="2">isolate 1-1 / race 1 (BBBD)</strain>
        <strain evidence="3">Isolate 1-1 / race 1 (BBBD)</strain>
    </source>
</reference>
<organism evidence="1">
    <name type="scientific">Puccinia triticina (isolate 1-1 / race 1 (BBBD))</name>
    <name type="common">Brown leaf rust fungus</name>
    <dbReference type="NCBI Taxonomy" id="630390"/>
    <lineage>
        <taxon>Eukaryota</taxon>
        <taxon>Fungi</taxon>
        <taxon>Dikarya</taxon>
        <taxon>Basidiomycota</taxon>
        <taxon>Pucciniomycotina</taxon>
        <taxon>Pucciniomycetes</taxon>
        <taxon>Pucciniales</taxon>
        <taxon>Pucciniaceae</taxon>
        <taxon>Puccinia</taxon>
    </lineage>
</organism>
<reference evidence="1" key="1">
    <citation type="submission" date="2009-11" db="EMBL/GenBank/DDBJ databases">
        <authorList>
            <consortium name="The Broad Institute Genome Sequencing Platform"/>
            <person name="Ward D."/>
            <person name="Feldgarden M."/>
            <person name="Earl A."/>
            <person name="Young S.K."/>
            <person name="Zeng Q."/>
            <person name="Koehrsen M."/>
            <person name="Alvarado L."/>
            <person name="Berlin A."/>
            <person name="Bochicchio J."/>
            <person name="Borenstein D."/>
            <person name="Chapman S.B."/>
            <person name="Chen Z."/>
            <person name="Engels R."/>
            <person name="Freedman E."/>
            <person name="Gellesch M."/>
            <person name="Goldberg J."/>
            <person name="Griggs A."/>
            <person name="Gujja S."/>
            <person name="Heilman E."/>
            <person name="Heiman D."/>
            <person name="Hepburn T."/>
            <person name="Howarth C."/>
            <person name="Jen D."/>
            <person name="Larson L."/>
            <person name="Lewis B."/>
            <person name="Mehta T."/>
            <person name="Park D."/>
            <person name="Pearson M."/>
            <person name="Roberts A."/>
            <person name="Saif S."/>
            <person name="Shea T."/>
            <person name="Shenoy N."/>
            <person name="Sisk P."/>
            <person name="Stolte C."/>
            <person name="Sykes S."/>
            <person name="Thomson T."/>
            <person name="Walk T."/>
            <person name="White J."/>
            <person name="Yandava C."/>
            <person name="Izard J."/>
            <person name="Baranova O.V."/>
            <person name="Blanton J.M."/>
            <person name="Tanner A.C."/>
            <person name="Dewhirst F.E."/>
            <person name="Haas B."/>
            <person name="Nusbaum C."/>
            <person name="Birren B."/>
        </authorList>
    </citation>
    <scope>NUCLEOTIDE SEQUENCE [LARGE SCALE GENOMIC DNA]</scope>
    <source>
        <strain evidence="1">1-1 BBBD Race 1</strain>
    </source>
</reference>
<evidence type="ECO:0000313" key="2">
    <source>
        <dbReference type="EnsemblFungi" id="PTTG_29572-t43_1-p1"/>
    </source>
</evidence>
<dbReference type="VEuPathDB" id="FungiDB:PTTG_29572"/>
<dbReference type="AlphaFoldDB" id="A0A180G392"/>
<reference evidence="2" key="4">
    <citation type="submission" date="2025-05" db="UniProtKB">
        <authorList>
            <consortium name="EnsemblFungi"/>
        </authorList>
    </citation>
    <scope>IDENTIFICATION</scope>
    <source>
        <strain evidence="2">isolate 1-1 / race 1 (BBBD)</strain>
    </source>
</reference>
<protein>
    <submittedName>
        <fullName evidence="1 2">Uncharacterized protein</fullName>
    </submittedName>
</protein>
<keyword evidence="3" id="KW-1185">Reference proteome</keyword>
<sequence length="101" mass="10740">MGLALHGLGGEARHGDSKKPHLVSFLLAPSVAPVEKLTVPESLTVVQKLTAAPSPNSNIKTALSNPNTNLIPMEEINPNMAPINFPIAFQLSMVLYLTLIS</sequence>
<dbReference type="EnsemblFungi" id="PTTG_29572-t43_1">
    <property type="protein sequence ID" value="PTTG_29572-t43_1-p1"/>
    <property type="gene ID" value="PTTG_29572"/>
</dbReference>
<dbReference type="EMBL" id="ADAS02000585">
    <property type="protein sequence ID" value="OAV87104.1"/>
    <property type="molecule type" value="Genomic_DNA"/>
</dbReference>
<name>A0A180G392_PUCT1</name>
<evidence type="ECO:0000313" key="1">
    <source>
        <dbReference type="EMBL" id="OAV87104.1"/>
    </source>
</evidence>